<dbReference type="AlphaFoldDB" id="A0AAQ3M0Q1"/>
<dbReference type="InterPro" id="IPR000073">
    <property type="entry name" value="AB_hydrolase_1"/>
</dbReference>
<dbReference type="InterPro" id="IPR029058">
    <property type="entry name" value="AB_hydrolase_fold"/>
</dbReference>
<reference evidence="2 3" key="1">
    <citation type="submission" date="2023-11" db="EMBL/GenBank/DDBJ databases">
        <title>An acidophilic fungus is an integral part of prey digestion in a carnivorous sundew plant.</title>
        <authorList>
            <person name="Tsai I.J."/>
        </authorList>
    </citation>
    <scope>NUCLEOTIDE SEQUENCE [LARGE SCALE GENOMIC DNA]</scope>
    <source>
        <strain evidence="2">169a</strain>
    </source>
</reference>
<evidence type="ECO:0000313" key="2">
    <source>
        <dbReference type="EMBL" id="WPG99333.1"/>
    </source>
</evidence>
<proteinExistence type="predicted"/>
<dbReference type="PANTHER" id="PTHR43194">
    <property type="entry name" value="HYDROLASE ALPHA/BETA FOLD FAMILY"/>
    <property type="match status" value="1"/>
</dbReference>
<dbReference type="SUPFAM" id="SSF53474">
    <property type="entry name" value="alpha/beta-Hydrolases"/>
    <property type="match status" value="1"/>
</dbReference>
<evidence type="ECO:0000259" key="1">
    <source>
        <dbReference type="Pfam" id="PF12697"/>
    </source>
</evidence>
<protein>
    <recommendedName>
        <fullName evidence="1">AB hydrolase-1 domain-containing protein</fullName>
    </recommendedName>
</protein>
<dbReference type="Gene3D" id="3.40.50.1820">
    <property type="entry name" value="alpha/beta hydrolase"/>
    <property type="match status" value="1"/>
</dbReference>
<organism evidence="2 3">
    <name type="scientific">Acrodontium crateriforme</name>
    <dbReference type="NCBI Taxonomy" id="150365"/>
    <lineage>
        <taxon>Eukaryota</taxon>
        <taxon>Fungi</taxon>
        <taxon>Dikarya</taxon>
        <taxon>Ascomycota</taxon>
        <taxon>Pezizomycotina</taxon>
        <taxon>Dothideomycetes</taxon>
        <taxon>Dothideomycetidae</taxon>
        <taxon>Mycosphaerellales</taxon>
        <taxon>Teratosphaeriaceae</taxon>
        <taxon>Acrodontium</taxon>
    </lineage>
</organism>
<accession>A0AAQ3M0Q1</accession>
<evidence type="ECO:0000313" key="3">
    <source>
        <dbReference type="Proteomes" id="UP001303373"/>
    </source>
</evidence>
<dbReference type="Pfam" id="PF12697">
    <property type="entry name" value="Abhydrolase_6"/>
    <property type="match status" value="1"/>
</dbReference>
<keyword evidence="3" id="KW-1185">Reference proteome</keyword>
<sequence>MKLQDSLAKLNEYCNNDDQLKSYITNDAIGSPTTFGIKSIGSDNAILAAVSNGHLRVFSGRYKDAAFLLCTVPNQWENFFERTPASPYQSYWGIRHKSQQMIVLGEQIDFVNFAYVWRQIIREFEAGKTQVVDNPSDEEDWIVGRYVYITSPVWGRCKVFYEQSGDGDQDIVFLHTAGSDGRQYHSVLNDKGMRDIYRMTTFDLPAHGRSFPYENYKPGSCTNSEDAYVRCIAALIKKLKLRNPIVCGASMAGHVSLAVAIRYEEVGASGVIPLEASDHIASNPSIFLGYLLKAIDYIQAIRDLQV</sequence>
<dbReference type="EMBL" id="CP138582">
    <property type="protein sequence ID" value="WPG99333.1"/>
    <property type="molecule type" value="Genomic_DNA"/>
</dbReference>
<dbReference type="PANTHER" id="PTHR43194:SF2">
    <property type="entry name" value="PEROXISOMAL MEMBRANE PROTEIN LPX1"/>
    <property type="match status" value="1"/>
</dbReference>
<dbReference type="InterPro" id="IPR050228">
    <property type="entry name" value="Carboxylesterase_BioH"/>
</dbReference>
<gene>
    <name evidence="2" type="ORF">R9X50_00214700</name>
</gene>
<dbReference type="Proteomes" id="UP001303373">
    <property type="component" value="Chromosome 3"/>
</dbReference>
<feature type="domain" description="AB hydrolase-1" evidence="1">
    <location>
        <begin position="171"/>
        <end position="271"/>
    </location>
</feature>
<name>A0AAQ3M0Q1_9PEZI</name>